<dbReference type="InterPro" id="IPR027417">
    <property type="entry name" value="P-loop_NTPase"/>
</dbReference>
<gene>
    <name evidence="2" type="ORF">SAMN04487948_105347</name>
</gene>
<dbReference type="Gene3D" id="1.10.8.60">
    <property type="match status" value="1"/>
</dbReference>
<keyword evidence="3" id="KW-1185">Reference proteome</keyword>
<reference evidence="3" key="1">
    <citation type="submission" date="2016-10" db="EMBL/GenBank/DDBJ databases">
        <authorList>
            <person name="Varghese N."/>
            <person name="Submissions S."/>
        </authorList>
    </citation>
    <scope>NUCLEOTIDE SEQUENCE [LARGE SCALE GENOMIC DNA]</scope>
    <source>
        <strain evidence="3">CGMCC 1.10121</strain>
    </source>
</reference>
<sequence>MNLRERIARRQRTEHEPRLVHDYDAVNPVVHPDEPTGRGPVLEQLLDHIEPVFEGVLPPNFYVWGPKGTGKSAVVTALFSHLDELSGRPKSVILTTTRAEPPRPTEFVYLDARDASSDFALSHAVLDALVEESVPKHGVGTAEIRTRLQRELGNADRRVLVAVDHLDEPETHSFGAIAELFSPVDDALSIVGVGRRRPAEIDTDVAAVRFPPYRHHALVDILTSRVSNGLARHALTHEQVREVAEWADGDAHDALAALFGAADQAMVAGHNSVLTADLDAGMDAVPRPCVSLGRVLALPTNRQRVLRRLLELNVDERSSVQAASEQISRTVDLSAATVKRILYELAESGITRRVTVEEAEGKGRPPSRLEPRFPTAVFERLFSLNGGRE</sequence>
<evidence type="ECO:0000313" key="3">
    <source>
        <dbReference type="Proteomes" id="UP000199126"/>
    </source>
</evidence>
<dbReference type="InterPro" id="IPR036390">
    <property type="entry name" value="WH_DNA-bd_sf"/>
</dbReference>
<dbReference type="EMBL" id="FODV01000005">
    <property type="protein sequence ID" value="SEO82548.1"/>
    <property type="molecule type" value="Genomic_DNA"/>
</dbReference>
<dbReference type="SUPFAM" id="SSF46785">
    <property type="entry name" value="Winged helix' DNA-binding domain"/>
    <property type="match status" value="1"/>
</dbReference>
<dbReference type="Proteomes" id="UP000199126">
    <property type="component" value="Unassembled WGS sequence"/>
</dbReference>
<proteinExistence type="predicted"/>
<dbReference type="AlphaFoldDB" id="A0A1H8SW17"/>
<accession>A0A1H8SW17</accession>
<dbReference type="OrthoDB" id="213998at2157"/>
<feature type="domain" description="Orc1-like AAA ATPase" evidence="1">
    <location>
        <begin position="35"/>
        <end position="185"/>
    </location>
</feature>
<organism evidence="2 3">
    <name type="scientific">Halogranum amylolyticum</name>
    <dbReference type="NCBI Taxonomy" id="660520"/>
    <lineage>
        <taxon>Archaea</taxon>
        <taxon>Methanobacteriati</taxon>
        <taxon>Methanobacteriota</taxon>
        <taxon>Stenosarchaea group</taxon>
        <taxon>Halobacteria</taxon>
        <taxon>Halobacteriales</taxon>
        <taxon>Haloferacaceae</taxon>
    </lineage>
</organism>
<name>A0A1H8SW17_9EURY</name>
<evidence type="ECO:0000259" key="1">
    <source>
        <dbReference type="Pfam" id="PF13191"/>
    </source>
</evidence>
<dbReference type="Pfam" id="PF13191">
    <property type="entry name" value="AAA_16"/>
    <property type="match status" value="1"/>
</dbReference>
<dbReference type="InterPro" id="IPR041664">
    <property type="entry name" value="AAA_16"/>
</dbReference>
<dbReference type="RefSeq" id="WP_089824574.1">
    <property type="nucleotide sequence ID" value="NZ_FODV01000005.1"/>
</dbReference>
<dbReference type="Gene3D" id="1.10.10.10">
    <property type="entry name" value="Winged helix-like DNA-binding domain superfamily/Winged helix DNA-binding domain"/>
    <property type="match status" value="1"/>
</dbReference>
<dbReference type="InterPro" id="IPR036388">
    <property type="entry name" value="WH-like_DNA-bd_sf"/>
</dbReference>
<dbReference type="SUPFAM" id="SSF52540">
    <property type="entry name" value="P-loop containing nucleoside triphosphate hydrolases"/>
    <property type="match status" value="1"/>
</dbReference>
<evidence type="ECO:0000313" key="2">
    <source>
        <dbReference type="EMBL" id="SEO82548.1"/>
    </source>
</evidence>
<dbReference type="Gene3D" id="3.40.50.300">
    <property type="entry name" value="P-loop containing nucleotide triphosphate hydrolases"/>
    <property type="match status" value="1"/>
</dbReference>
<protein>
    <submittedName>
        <fullName evidence="2">Cdc6-related protein, AAA superfamily ATPase</fullName>
    </submittedName>
</protein>